<comment type="caution">
    <text evidence="4">The sequence shown here is derived from an EMBL/GenBank/DDBJ whole genome shotgun (WGS) entry which is preliminary data.</text>
</comment>
<keyword evidence="1" id="KW-0862">Zinc</keyword>
<organism evidence="4 5">
    <name type="scientific">Perkinsus olseni</name>
    <name type="common">Perkinsus atlanticus</name>
    <dbReference type="NCBI Taxonomy" id="32597"/>
    <lineage>
        <taxon>Eukaryota</taxon>
        <taxon>Sar</taxon>
        <taxon>Alveolata</taxon>
        <taxon>Perkinsozoa</taxon>
        <taxon>Perkinsea</taxon>
        <taxon>Perkinsida</taxon>
        <taxon>Perkinsidae</taxon>
        <taxon>Perkinsus</taxon>
    </lineage>
</organism>
<keyword evidence="5" id="KW-1185">Reference proteome</keyword>
<accession>A0A7J6NG27</accession>
<reference evidence="4 5" key="1">
    <citation type="submission" date="2020-04" db="EMBL/GenBank/DDBJ databases">
        <title>Perkinsus olseni comparative genomics.</title>
        <authorList>
            <person name="Bogema D.R."/>
        </authorList>
    </citation>
    <scope>NUCLEOTIDE SEQUENCE [LARGE SCALE GENOMIC DNA]</scope>
    <source>
        <strain evidence="4 5">ATCC PRA-207</strain>
    </source>
</reference>
<evidence type="ECO:0000256" key="1">
    <source>
        <dbReference type="PROSITE-ProRule" id="PRU00047"/>
    </source>
</evidence>
<keyword evidence="1" id="KW-0863">Zinc-finger</keyword>
<dbReference type="Proteomes" id="UP000553632">
    <property type="component" value="Unassembled WGS sequence"/>
</dbReference>
<dbReference type="PROSITE" id="PS50158">
    <property type="entry name" value="ZF_CCHC"/>
    <property type="match status" value="1"/>
</dbReference>
<evidence type="ECO:0000313" key="5">
    <source>
        <dbReference type="Proteomes" id="UP000553632"/>
    </source>
</evidence>
<sequence length="489" mass="54219">MICVRCRQTGHLARACPALVANPLPKEERIKIYKAGKMSTSTKPPEPLAGGERETGPPVSGSTSFAKSAQSTTQEVANVVETDDSVTAGALQGAVVADLRYVDVRLEFPDPRSHSRKGVWERALIDSGADSCFAGEALALEIESLGANGSVVRPVGYLRGVAIWLNDKIRVDTDRIYLMPIKAILRHNDPKCAITLQRKGEDCREPPLHCSYIGTVDEVKSPPKVFIDKKFVVPTLPCAVPDHLDQCYPKDDEELFDCERHVGCLTKRFIPMFPVCEKRQFLPVEDAEWSERNESQPLAGTENMLARSWEVWHSPLGECPLDDHEVCDDDGEPLPLFDANVFSAALSTERGAWIPAGGDIPTEVKAVAIYVIWRLARHGSIINKMKTMSHLHGREEESYRHLGYHIAKGKMFSSYGTGRGSQASDQSRRYALGRLNIEHTAMMRLLSRRVTSSTKSWESVVPDSLYKEVLDWVSLNCIASSMLVMLSGQ</sequence>
<gene>
    <name evidence="4" type="ORF">FOZ63_019879</name>
</gene>
<protein>
    <recommendedName>
        <fullName evidence="3">CCHC-type domain-containing protein</fullName>
    </recommendedName>
</protein>
<dbReference type="GO" id="GO:0008270">
    <property type="term" value="F:zinc ion binding"/>
    <property type="evidence" value="ECO:0007669"/>
    <property type="project" value="UniProtKB-KW"/>
</dbReference>
<feature type="domain" description="CCHC-type" evidence="3">
    <location>
        <begin position="3"/>
        <end position="17"/>
    </location>
</feature>
<dbReference type="AlphaFoldDB" id="A0A7J6NG27"/>
<dbReference type="EMBL" id="JABANO010040724">
    <property type="protein sequence ID" value="KAF4682852.1"/>
    <property type="molecule type" value="Genomic_DNA"/>
</dbReference>
<dbReference type="InterPro" id="IPR001878">
    <property type="entry name" value="Znf_CCHC"/>
</dbReference>
<feature type="compositionally biased region" description="Polar residues" evidence="2">
    <location>
        <begin position="60"/>
        <end position="70"/>
    </location>
</feature>
<name>A0A7J6NG27_PEROL</name>
<proteinExistence type="predicted"/>
<feature type="region of interest" description="Disordered" evidence="2">
    <location>
        <begin position="36"/>
        <end position="70"/>
    </location>
</feature>
<evidence type="ECO:0000256" key="2">
    <source>
        <dbReference type="SAM" id="MobiDB-lite"/>
    </source>
</evidence>
<evidence type="ECO:0000259" key="3">
    <source>
        <dbReference type="PROSITE" id="PS50158"/>
    </source>
</evidence>
<keyword evidence="1" id="KW-0479">Metal-binding</keyword>
<evidence type="ECO:0000313" key="4">
    <source>
        <dbReference type="EMBL" id="KAF4682852.1"/>
    </source>
</evidence>
<dbReference type="GO" id="GO:0003676">
    <property type="term" value="F:nucleic acid binding"/>
    <property type="evidence" value="ECO:0007669"/>
    <property type="project" value="InterPro"/>
</dbReference>